<sequence length="226" mass="25049">MMRMQMMRKLRCLAWFPCLLAFLLLPGSVHAKEYACDVTIPATVQVSGDRIPSGEVYEVVMEAITKDAPVAENMTQKVLNSGTVSFGQIHYTVPGDYQYKIYQKSGSTDRFTYDKTVYTVTVRVQNDAEGGLTAELWAVKEGTTMKNDAVQFQNHYDAPRNNGGGSSHHHRTEETVTYTTVIQQPPAAIGAPRTGDAQQPLLWGALILLTLSGSMIIVGKMKKYYC</sequence>
<keyword evidence="1" id="KW-0472">Membrane</keyword>
<proteinExistence type="predicted"/>
<keyword evidence="1" id="KW-1133">Transmembrane helix</keyword>
<keyword evidence="2" id="KW-0732">Signal</keyword>
<feature type="domain" description="Streptococcal pilin isopeptide linkage" evidence="3">
    <location>
        <begin position="70"/>
        <end position="157"/>
    </location>
</feature>
<comment type="caution">
    <text evidence="4">The sequence shown here is derived from an EMBL/GenBank/DDBJ whole genome shotgun (WGS) entry which is preliminary data.</text>
</comment>
<keyword evidence="1" id="KW-0812">Transmembrane</keyword>
<feature type="chain" id="PRO_5047457902" evidence="2">
    <location>
        <begin position="32"/>
        <end position="226"/>
    </location>
</feature>
<evidence type="ECO:0000313" key="5">
    <source>
        <dbReference type="Proteomes" id="UP001470288"/>
    </source>
</evidence>
<protein>
    <submittedName>
        <fullName evidence="4">FctA domain-containing protein</fullName>
    </submittedName>
</protein>
<organism evidence="4 5">
    <name type="scientific">Hominiventricola aquisgranensis</name>
    <dbReference type="NCBI Taxonomy" id="3133164"/>
    <lineage>
        <taxon>Bacteria</taxon>
        <taxon>Bacillati</taxon>
        <taxon>Bacillota</taxon>
        <taxon>Clostridia</taxon>
        <taxon>Lachnospirales</taxon>
        <taxon>Lachnospiraceae</taxon>
        <taxon>Hominiventricola</taxon>
    </lineage>
</organism>
<evidence type="ECO:0000256" key="2">
    <source>
        <dbReference type="SAM" id="SignalP"/>
    </source>
</evidence>
<feature type="signal peptide" evidence="2">
    <location>
        <begin position="1"/>
        <end position="31"/>
    </location>
</feature>
<dbReference type="Pfam" id="PF12892">
    <property type="entry name" value="FctA"/>
    <property type="match status" value="1"/>
</dbReference>
<feature type="transmembrane region" description="Helical" evidence="1">
    <location>
        <begin position="201"/>
        <end position="219"/>
    </location>
</feature>
<gene>
    <name evidence="4" type="ORF">WMO62_06200</name>
</gene>
<keyword evidence="5" id="KW-1185">Reference proteome</keyword>
<dbReference type="NCBIfam" id="TIGR03786">
    <property type="entry name" value="strep_pil_rpt"/>
    <property type="match status" value="1"/>
</dbReference>
<name>A0ABV1HZS7_9FIRM</name>
<dbReference type="Gene3D" id="2.60.40.3050">
    <property type="match status" value="1"/>
</dbReference>
<dbReference type="RefSeq" id="WP_349144150.1">
    <property type="nucleotide sequence ID" value="NZ_JBBMFC010000008.1"/>
</dbReference>
<evidence type="ECO:0000256" key="1">
    <source>
        <dbReference type="SAM" id="Phobius"/>
    </source>
</evidence>
<dbReference type="InterPro" id="IPR022464">
    <property type="entry name" value="Strep_pil_isopept_link"/>
</dbReference>
<dbReference type="InterPro" id="IPR038174">
    <property type="entry name" value="Strep_pil_link_sf"/>
</dbReference>
<reference evidence="4 5" key="1">
    <citation type="submission" date="2024-03" db="EMBL/GenBank/DDBJ databases">
        <title>Human intestinal bacterial collection.</title>
        <authorList>
            <person name="Pauvert C."/>
            <person name="Hitch T.C.A."/>
            <person name="Clavel T."/>
        </authorList>
    </citation>
    <scope>NUCLEOTIDE SEQUENCE [LARGE SCALE GENOMIC DNA]</scope>
    <source>
        <strain evidence="4 5">CLA-AA-H78B</strain>
    </source>
</reference>
<evidence type="ECO:0000313" key="4">
    <source>
        <dbReference type="EMBL" id="MEQ2578437.1"/>
    </source>
</evidence>
<accession>A0ABV1HZS7</accession>
<dbReference type="Proteomes" id="UP001470288">
    <property type="component" value="Unassembled WGS sequence"/>
</dbReference>
<dbReference type="EMBL" id="JBBMFC010000008">
    <property type="protein sequence ID" value="MEQ2578437.1"/>
    <property type="molecule type" value="Genomic_DNA"/>
</dbReference>
<evidence type="ECO:0000259" key="3">
    <source>
        <dbReference type="Pfam" id="PF12892"/>
    </source>
</evidence>